<protein>
    <submittedName>
        <fullName evidence="2">Uncharacterized protein</fullName>
    </submittedName>
</protein>
<gene>
    <name evidence="2" type="ORF">BU14_1465s0003</name>
</gene>
<evidence type="ECO:0000256" key="1">
    <source>
        <dbReference type="SAM" id="MobiDB-lite"/>
    </source>
</evidence>
<dbReference type="EMBL" id="KV919527">
    <property type="protein sequence ID" value="OSX69486.1"/>
    <property type="molecule type" value="Genomic_DNA"/>
</dbReference>
<feature type="compositionally biased region" description="Basic residues" evidence="1">
    <location>
        <begin position="108"/>
        <end position="123"/>
    </location>
</feature>
<organism evidence="2 3">
    <name type="scientific">Porphyra umbilicalis</name>
    <name type="common">Purple laver</name>
    <name type="synonym">Red alga</name>
    <dbReference type="NCBI Taxonomy" id="2786"/>
    <lineage>
        <taxon>Eukaryota</taxon>
        <taxon>Rhodophyta</taxon>
        <taxon>Bangiophyceae</taxon>
        <taxon>Bangiales</taxon>
        <taxon>Bangiaceae</taxon>
        <taxon>Porphyra</taxon>
    </lineage>
</organism>
<evidence type="ECO:0000313" key="2">
    <source>
        <dbReference type="EMBL" id="OSX69486.1"/>
    </source>
</evidence>
<dbReference type="Proteomes" id="UP000218209">
    <property type="component" value="Unassembled WGS sequence"/>
</dbReference>
<name>A0A1X6NLY9_PORUM</name>
<accession>A0A1X6NLY9</accession>
<feature type="region of interest" description="Disordered" evidence="1">
    <location>
        <begin position="85"/>
        <end position="203"/>
    </location>
</feature>
<dbReference type="AlphaFoldDB" id="A0A1X6NLY9"/>
<proteinExistence type="predicted"/>
<feature type="region of interest" description="Disordered" evidence="1">
    <location>
        <begin position="1"/>
        <end position="54"/>
    </location>
</feature>
<keyword evidence="3" id="KW-1185">Reference proteome</keyword>
<sequence length="203" mass="21636">MLLASLSAIRPTSGEDAASDALAAYPPSGETAAAAPMVPPASRGGATAVGASRPRGRWTTMEAAVRTGLQHRDCSTTLHTTHQWCDSQAAHNPPARPSSPQVLDRPRRNTKGRRWRRRPHAKRTPTCAAASVQRPEHRGTARPSHRKGSVTHSETGTPTAAAPREGHPATRRGWGGTPPNPAPSLPLARRCKLSNNNNNKKCT</sequence>
<evidence type="ECO:0000313" key="3">
    <source>
        <dbReference type="Proteomes" id="UP000218209"/>
    </source>
</evidence>
<reference evidence="2 3" key="1">
    <citation type="submission" date="2017-03" db="EMBL/GenBank/DDBJ databases">
        <title>WGS assembly of Porphyra umbilicalis.</title>
        <authorList>
            <person name="Brawley S.H."/>
            <person name="Blouin N.A."/>
            <person name="Ficko-Blean E."/>
            <person name="Wheeler G.L."/>
            <person name="Lohr M."/>
            <person name="Goodson H.V."/>
            <person name="Jenkins J.W."/>
            <person name="Blaby-Haas C.E."/>
            <person name="Helliwell K.E."/>
            <person name="Chan C."/>
            <person name="Marriage T."/>
            <person name="Bhattacharya D."/>
            <person name="Klein A.S."/>
            <person name="Badis Y."/>
            <person name="Brodie J."/>
            <person name="Cao Y."/>
            <person name="Collen J."/>
            <person name="Dittami S.M."/>
            <person name="Gachon C.M."/>
            <person name="Green B.R."/>
            <person name="Karpowicz S."/>
            <person name="Kim J.W."/>
            <person name="Kudahl U."/>
            <person name="Lin S."/>
            <person name="Michel G."/>
            <person name="Mittag M."/>
            <person name="Olson B.J."/>
            <person name="Pangilinan J."/>
            <person name="Peng Y."/>
            <person name="Qiu H."/>
            <person name="Shu S."/>
            <person name="Singer J.T."/>
            <person name="Smith A.G."/>
            <person name="Sprecher B.N."/>
            <person name="Wagner V."/>
            <person name="Wang W."/>
            <person name="Wang Z.-Y."/>
            <person name="Yan J."/>
            <person name="Yarish C."/>
            <person name="Zoeuner-Riek S."/>
            <person name="Zhuang Y."/>
            <person name="Zou Y."/>
            <person name="Lindquist E.A."/>
            <person name="Grimwood J."/>
            <person name="Barry K."/>
            <person name="Rokhsar D.S."/>
            <person name="Schmutz J."/>
            <person name="Stiller J.W."/>
            <person name="Grossman A.R."/>
            <person name="Prochnik S.E."/>
        </authorList>
    </citation>
    <scope>NUCLEOTIDE SEQUENCE [LARGE SCALE GENOMIC DNA]</scope>
    <source>
        <strain evidence="2">4086291</strain>
    </source>
</reference>